<evidence type="ECO:0000313" key="1">
    <source>
        <dbReference type="EMBL" id="ECJ2915744.1"/>
    </source>
</evidence>
<accession>A0A5Y3VJV8</accession>
<dbReference type="EMBL" id="AAIXUH010000041">
    <property type="protein sequence ID" value="ECJ2915744.1"/>
    <property type="molecule type" value="Genomic_DNA"/>
</dbReference>
<protein>
    <submittedName>
        <fullName evidence="1">Uncharacterized protein</fullName>
    </submittedName>
</protein>
<dbReference type="AlphaFoldDB" id="A0A5Y3VJV8"/>
<reference evidence="1" key="1">
    <citation type="submission" date="2019-07" db="EMBL/GenBank/DDBJ databases">
        <authorList>
            <person name="Ashton P.M."/>
            <person name="Dallman T."/>
            <person name="Nair S."/>
            <person name="De Pinna E."/>
            <person name="Peters T."/>
            <person name="Grant K."/>
        </authorList>
    </citation>
    <scope>NUCLEOTIDE SEQUENCE</scope>
    <source>
        <strain evidence="1">481463</strain>
    </source>
</reference>
<gene>
    <name evidence="1" type="ORF">FNI27_22860</name>
</gene>
<sequence>MKHPGDWYCTSDDPVWQAFFTTLLKKEAPEWYSYGIRFLNATRWMDQVPDMSRTPWHMHPLVFLDAISTSKKRGWAHSPFADLICDAESRNDYTIYNRTYPHPHPTHTEVHSKTNLTSMTLQQVMDAQAQFDMFATGRYQVTTDPLKEAVRNLNLDVNAPYDEAIQDRIFEEYIIKVKRPAIIAYLEGNGSVDDAAYACALEFASVGVKQGKPISPDPHEYEKNPDRSFVVDKNHHRIHKKRYASADGIGYYNGDKLNKVFIMPDDLIQKLKDSKNEAQ</sequence>
<organism evidence="1">
    <name type="scientific">Salmonella diarizonae</name>
    <dbReference type="NCBI Taxonomy" id="59204"/>
    <lineage>
        <taxon>Bacteria</taxon>
        <taxon>Pseudomonadati</taxon>
        <taxon>Pseudomonadota</taxon>
        <taxon>Gammaproteobacteria</taxon>
        <taxon>Enterobacterales</taxon>
        <taxon>Enterobacteriaceae</taxon>
        <taxon>Salmonella</taxon>
    </lineage>
</organism>
<name>A0A5Y3VJV8_SALDZ</name>
<comment type="caution">
    <text evidence="1">The sequence shown here is derived from an EMBL/GenBank/DDBJ whole genome shotgun (WGS) entry which is preliminary data.</text>
</comment>
<proteinExistence type="predicted"/>
<dbReference type="Gene3D" id="1.10.530.10">
    <property type="match status" value="1"/>
</dbReference>